<feature type="chain" id="PRO_5011698344" evidence="5">
    <location>
        <begin position="22"/>
        <end position="138"/>
    </location>
</feature>
<dbReference type="AlphaFoldDB" id="A0A1I0XX93"/>
<evidence type="ECO:0000256" key="2">
    <source>
        <dbReference type="ARBA" id="ARBA00022723"/>
    </source>
</evidence>
<keyword evidence="2 4" id="KW-0479">Metal-binding</keyword>
<accession>A0A1I0XX93</accession>
<keyword evidence="3 4" id="KW-0408">Iron</keyword>
<dbReference type="STRING" id="871651.SAMN05421688_2540"/>
<dbReference type="InterPro" id="IPR009056">
    <property type="entry name" value="Cyt_c-like_dom"/>
</dbReference>
<evidence type="ECO:0000256" key="1">
    <source>
        <dbReference type="ARBA" id="ARBA00022617"/>
    </source>
</evidence>
<dbReference type="Gene3D" id="1.10.760.10">
    <property type="entry name" value="Cytochrome c-like domain"/>
    <property type="match status" value="1"/>
</dbReference>
<proteinExistence type="predicted"/>
<dbReference type="RefSeq" id="WP_092065462.1">
    <property type="nucleotide sequence ID" value="NZ_FOJU01000004.1"/>
</dbReference>
<dbReference type="InterPro" id="IPR036909">
    <property type="entry name" value="Cyt_c-like_dom_sf"/>
</dbReference>
<evidence type="ECO:0000259" key="6">
    <source>
        <dbReference type="PROSITE" id="PS51007"/>
    </source>
</evidence>
<evidence type="ECO:0000256" key="5">
    <source>
        <dbReference type="SAM" id="SignalP"/>
    </source>
</evidence>
<evidence type="ECO:0000313" key="7">
    <source>
        <dbReference type="EMBL" id="SFB04920.1"/>
    </source>
</evidence>
<evidence type="ECO:0000256" key="4">
    <source>
        <dbReference type="PROSITE-ProRule" id="PRU00433"/>
    </source>
</evidence>
<gene>
    <name evidence="7" type="ORF">SAMN05421688_2540</name>
</gene>
<dbReference type="SUPFAM" id="SSF46626">
    <property type="entry name" value="Cytochrome c"/>
    <property type="match status" value="1"/>
</dbReference>
<organism evidence="7 8">
    <name type="scientific">Poseidonocella pacifica</name>
    <dbReference type="NCBI Taxonomy" id="871651"/>
    <lineage>
        <taxon>Bacteria</taxon>
        <taxon>Pseudomonadati</taxon>
        <taxon>Pseudomonadota</taxon>
        <taxon>Alphaproteobacteria</taxon>
        <taxon>Rhodobacterales</taxon>
        <taxon>Roseobacteraceae</taxon>
        <taxon>Poseidonocella</taxon>
    </lineage>
</organism>
<dbReference type="GO" id="GO:0046872">
    <property type="term" value="F:metal ion binding"/>
    <property type="evidence" value="ECO:0007669"/>
    <property type="project" value="UniProtKB-KW"/>
</dbReference>
<reference evidence="7 8" key="1">
    <citation type="submission" date="2016-10" db="EMBL/GenBank/DDBJ databases">
        <authorList>
            <person name="de Groot N.N."/>
        </authorList>
    </citation>
    <scope>NUCLEOTIDE SEQUENCE [LARGE SCALE GENOMIC DNA]</scope>
    <source>
        <strain evidence="7 8">DSM 29316</strain>
    </source>
</reference>
<dbReference type="EMBL" id="FOJU01000004">
    <property type="protein sequence ID" value="SFB04920.1"/>
    <property type="molecule type" value="Genomic_DNA"/>
</dbReference>
<dbReference type="OrthoDB" id="9805828at2"/>
<protein>
    <submittedName>
        <fullName evidence="7">Cytochrome c</fullName>
    </submittedName>
</protein>
<keyword evidence="8" id="KW-1185">Reference proteome</keyword>
<evidence type="ECO:0000256" key="3">
    <source>
        <dbReference type="ARBA" id="ARBA00023004"/>
    </source>
</evidence>
<evidence type="ECO:0000313" key="8">
    <source>
        <dbReference type="Proteomes" id="UP000198796"/>
    </source>
</evidence>
<dbReference type="GO" id="GO:0009055">
    <property type="term" value="F:electron transfer activity"/>
    <property type="evidence" value="ECO:0007669"/>
    <property type="project" value="InterPro"/>
</dbReference>
<feature type="domain" description="Cytochrome c" evidence="6">
    <location>
        <begin position="20"/>
        <end position="137"/>
    </location>
</feature>
<dbReference type="Proteomes" id="UP000198796">
    <property type="component" value="Unassembled WGS sequence"/>
</dbReference>
<keyword evidence="5" id="KW-0732">Signal</keyword>
<feature type="signal peptide" evidence="5">
    <location>
        <begin position="1"/>
        <end position="21"/>
    </location>
</feature>
<name>A0A1I0XX93_9RHOB</name>
<dbReference type="PROSITE" id="PS51007">
    <property type="entry name" value="CYTC"/>
    <property type="match status" value="1"/>
</dbReference>
<keyword evidence="1 4" id="KW-0349">Heme</keyword>
<dbReference type="GO" id="GO:0020037">
    <property type="term" value="F:heme binding"/>
    <property type="evidence" value="ECO:0007669"/>
    <property type="project" value="InterPro"/>
</dbReference>
<sequence length="138" mass="14994">MFRSALIFFALLAASSGHTQSADNGRVVVEKQCTTCHAVIDPEGNKLVGRDARTGPNLYGIVGRKAGDADFRYGSAILKAREFGLVWTEANLSQYLQDPSGFLAKFLDDPQAQSKMPYRVRNAGEAADAAHYLSRAAR</sequence>